<dbReference type="EMBL" id="CH902649">
    <property type="protein sequence ID" value="KPU81754.1"/>
    <property type="molecule type" value="Genomic_DNA"/>
</dbReference>
<dbReference type="AlphaFoldDB" id="A0A0P9A631"/>
<evidence type="ECO:0000313" key="1">
    <source>
        <dbReference type="EMBL" id="KPU81754.1"/>
    </source>
</evidence>
<protein>
    <submittedName>
        <fullName evidence="1">Uncharacterized protein</fullName>
    </submittedName>
</protein>
<organism evidence="1 2">
    <name type="scientific">Drosophila ananassae</name>
    <name type="common">Fruit fly</name>
    <dbReference type="NCBI Taxonomy" id="7217"/>
    <lineage>
        <taxon>Eukaryota</taxon>
        <taxon>Metazoa</taxon>
        <taxon>Ecdysozoa</taxon>
        <taxon>Arthropoda</taxon>
        <taxon>Hexapoda</taxon>
        <taxon>Insecta</taxon>
        <taxon>Pterygota</taxon>
        <taxon>Neoptera</taxon>
        <taxon>Endopterygota</taxon>
        <taxon>Diptera</taxon>
        <taxon>Brachycera</taxon>
        <taxon>Muscomorpha</taxon>
        <taxon>Ephydroidea</taxon>
        <taxon>Drosophilidae</taxon>
        <taxon>Drosophila</taxon>
        <taxon>Sophophora</taxon>
    </lineage>
</organism>
<dbReference type="InParanoid" id="A0A0P9A631"/>
<sequence length="66" mass="7948">MITVKFSNQSNIQIEVGAITVDIVFHFHEPRLSKLPYYWKNSQTKSNHQLRWSRELKFEPKTNRTE</sequence>
<proteinExistence type="predicted"/>
<accession>A0A0P9A631</accession>
<keyword evidence="2" id="KW-1185">Reference proteome</keyword>
<dbReference type="Proteomes" id="UP000007801">
    <property type="component" value="Unassembled WGS sequence"/>
</dbReference>
<reference evidence="1 2" key="1">
    <citation type="journal article" date="2007" name="Nature">
        <title>Evolution of genes and genomes on the Drosophila phylogeny.</title>
        <authorList>
            <consortium name="Drosophila 12 Genomes Consortium"/>
            <person name="Clark A.G."/>
            <person name="Eisen M.B."/>
            <person name="Smith D.R."/>
            <person name="Bergman C.M."/>
            <person name="Oliver B."/>
            <person name="Markow T.A."/>
            <person name="Kaufman T.C."/>
            <person name="Kellis M."/>
            <person name="Gelbart W."/>
            <person name="Iyer V.N."/>
            <person name="Pollard D.A."/>
            <person name="Sackton T.B."/>
            <person name="Larracuente A.M."/>
            <person name="Singh N.D."/>
            <person name="Abad J.P."/>
            <person name="Abt D.N."/>
            <person name="Adryan B."/>
            <person name="Aguade M."/>
            <person name="Akashi H."/>
            <person name="Anderson W.W."/>
            <person name="Aquadro C.F."/>
            <person name="Ardell D.H."/>
            <person name="Arguello R."/>
            <person name="Artieri C.G."/>
            <person name="Barbash D.A."/>
            <person name="Barker D."/>
            <person name="Barsanti P."/>
            <person name="Batterham P."/>
            <person name="Batzoglou S."/>
            <person name="Begun D."/>
            <person name="Bhutkar A."/>
            <person name="Blanco E."/>
            <person name="Bosak S.A."/>
            <person name="Bradley R.K."/>
            <person name="Brand A.D."/>
            <person name="Brent M.R."/>
            <person name="Brooks A.N."/>
            <person name="Brown R.H."/>
            <person name="Butlin R.K."/>
            <person name="Caggese C."/>
            <person name="Calvi B.R."/>
            <person name="Bernardo de Carvalho A."/>
            <person name="Caspi A."/>
            <person name="Castrezana S."/>
            <person name="Celniker S.E."/>
            <person name="Chang J.L."/>
            <person name="Chapple C."/>
            <person name="Chatterji S."/>
            <person name="Chinwalla A."/>
            <person name="Civetta A."/>
            <person name="Clifton S.W."/>
            <person name="Comeron J.M."/>
            <person name="Costello J.C."/>
            <person name="Coyne J.A."/>
            <person name="Daub J."/>
            <person name="David R.G."/>
            <person name="Delcher A.L."/>
            <person name="Delehaunty K."/>
            <person name="Do C.B."/>
            <person name="Ebling H."/>
            <person name="Edwards K."/>
            <person name="Eickbush T."/>
            <person name="Evans J.D."/>
            <person name="Filipski A."/>
            <person name="Findeiss S."/>
            <person name="Freyhult E."/>
            <person name="Fulton L."/>
            <person name="Fulton R."/>
            <person name="Garcia A.C."/>
            <person name="Gardiner A."/>
            <person name="Garfield D.A."/>
            <person name="Garvin B.E."/>
            <person name="Gibson G."/>
            <person name="Gilbert D."/>
            <person name="Gnerre S."/>
            <person name="Godfrey J."/>
            <person name="Good R."/>
            <person name="Gotea V."/>
            <person name="Gravely B."/>
            <person name="Greenberg A.J."/>
            <person name="Griffiths-Jones S."/>
            <person name="Gross S."/>
            <person name="Guigo R."/>
            <person name="Gustafson E.A."/>
            <person name="Haerty W."/>
            <person name="Hahn M.W."/>
            <person name="Halligan D.L."/>
            <person name="Halpern A.L."/>
            <person name="Halter G.M."/>
            <person name="Han M.V."/>
            <person name="Heger A."/>
            <person name="Hillier L."/>
            <person name="Hinrichs A.S."/>
            <person name="Holmes I."/>
            <person name="Hoskins R.A."/>
            <person name="Hubisz M.J."/>
            <person name="Hultmark D."/>
            <person name="Huntley M.A."/>
            <person name="Jaffe D.B."/>
            <person name="Jagadeeshan S."/>
            <person name="Jeck W.R."/>
            <person name="Johnson J."/>
            <person name="Jones C.D."/>
            <person name="Jordan W.C."/>
            <person name="Karpen G.H."/>
            <person name="Kataoka E."/>
            <person name="Keightley P.D."/>
            <person name="Kheradpour P."/>
            <person name="Kirkness E.F."/>
            <person name="Koerich L.B."/>
            <person name="Kristiansen K."/>
            <person name="Kudrna D."/>
            <person name="Kulathinal R.J."/>
            <person name="Kumar S."/>
            <person name="Kwok R."/>
            <person name="Lander E."/>
            <person name="Langley C.H."/>
            <person name="Lapoint R."/>
            <person name="Lazzaro B.P."/>
            <person name="Lee S.J."/>
            <person name="Levesque L."/>
            <person name="Li R."/>
            <person name="Lin C.F."/>
            <person name="Lin M.F."/>
            <person name="Lindblad-Toh K."/>
            <person name="Llopart A."/>
            <person name="Long M."/>
            <person name="Low L."/>
            <person name="Lozovsky E."/>
            <person name="Lu J."/>
            <person name="Luo M."/>
            <person name="Machado C.A."/>
            <person name="Makalowski W."/>
            <person name="Marzo M."/>
            <person name="Matsuda M."/>
            <person name="Matzkin L."/>
            <person name="McAllister B."/>
            <person name="McBride C.S."/>
            <person name="McKernan B."/>
            <person name="McKernan K."/>
            <person name="Mendez-Lago M."/>
            <person name="Minx P."/>
            <person name="Mollenhauer M.U."/>
            <person name="Montooth K."/>
            <person name="Mount S.M."/>
            <person name="Mu X."/>
            <person name="Myers E."/>
            <person name="Negre B."/>
            <person name="Newfeld S."/>
            <person name="Nielsen R."/>
            <person name="Noor M.A."/>
            <person name="O'Grady P."/>
            <person name="Pachter L."/>
            <person name="Papaceit M."/>
            <person name="Parisi M.J."/>
            <person name="Parisi M."/>
            <person name="Parts L."/>
            <person name="Pedersen J.S."/>
            <person name="Pesole G."/>
            <person name="Phillippy A.M."/>
            <person name="Ponting C.P."/>
            <person name="Pop M."/>
            <person name="Porcelli D."/>
            <person name="Powell J.R."/>
            <person name="Prohaska S."/>
            <person name="Pruitt K."/>
            <person name="Puig M."/>
            <person name="Quesneville H."/>
            <person name="Ram K.R."/>
            <person name="Rand D."/>
            <person name="Rasmussen M.D."/>
            <person name="Reed L.K."/>
            <person name="Reenan R."/>
            <person name="Reily A."/>
            <person name="Remington K.A."/>
            <person name="Rieger T.T."/>
            <person name="Ritchie M.G."/>
            <person name="Robin C."/>
            <person name="Rogers Y.H."/>
            <person name="Rohde C."/>
            <person name="Rozas J."/>
            <person name="Rubenfield M.J."/>
            <person name="Ruiz A."/>
            <person name="Russo S."/>
            <person name="Salzberg S.L."/>
            <person name="Sanchez-Gracia A."/>
            <person name="Saranga D.J."/>
            <person name="Sato H."/>
            <person name="Schaeffer S.W."/>
            <person name="Schatz M.C."/>
            <person name="Schlenke T."/>
            <person name="Schwartz R."/>
            <person name="Segarra C."/>
            <person name="Singh R.S."/>
            <person name="Sirot L."/>
            <person name="Sirota M."/>
            <person name="Sisneros N.B."/>
            <person name="Smith C.D."/>
            <person name="Smith T.F."/>
            <person name="Spieth J."/>
            <person name="Stage D.E."/>
            <person name="Stark A."/>
            <person name="Stephan W."/>
            <person name="Strausberg R.L."/>
            <person name="Strempel S."/>
            <person name="Sturgill D."/>
            <person name="Sutton G."/>
            <person name="Sutton G.G."/>
            <person name="Tao W."/>
            <person name="Teichmann S."/>
            <person name="Tobari Y.N."/>
            <person name="Tomimura Y."/>
            <person name="Tsolas J.M."/>
            <person name="Valente V.L."/>
            <person name="Venter E."/>
            <person name="Venter J.C."/>
            <person name="Vicario S."/>
            <person name="Vieira F.G."/>
            <person name="Vilella A.J."/>
            <person name="Villasante A."/>
            <person name="Walenz B."/>
            <person name="Wang J."/>
            <person name="Wasserman M."/>
            <person name="Watts T."/>
            <person name="Wilson D."/>
            <person name="Wilson R.K."/>
            <person name="Wing R.A."/>
            <person name="Wolfner M.F."/>
            <person name="Wong A."/>
            <person name="Wong G.K."/>
            <person name="Wu C.I."/>
            <person name="Wu G."/>
            <person name="Yamamoto D."/>
            <person name="Yang H.P."/>
            <person name="Yang S.P."/>
            <person name="Yorke J.A."/>
            <person name="Yoshida K."/>
            <person name="Zdobnov E."/>
            <person name="Zhang P."/>
            <person name="Zhang Y."/>
            <person name="Zimin A.V."/>
            <person name="Baldwin J."/>
            <person name="Abdouelleil A."/>
            <person name="Abdulkadir J."/>
            <person name="Abebe A."/>
            <person name="Abera B."/>
            <person name="Abreu J."/>
            <person name="Acer S.C."/>
            <person name="Aftuck L."/>
            <person name="Alexander A."/>
            <person name="An P."/>
            <person name="Anderson E."/>
            <person name="Anderson S."/>
            <person name="Arachi H."/>
            <person name="Azer M."/>
            <person name="Bachantsang P."/>
            <person name="Barry A."/>
            <person name="Bayul T."/>
            <person name="Berlin A."/>
            <person name="Bessette D."/>
            <person name="Bloom T."/>
            <person name="Blye J."/>
            <person name="Boguslavskiy L."/>
            <person name="Bonnet C."/>
            <person name="Boukhgalter B."/>
            <person name="Bourzgui I."/>
            <person name="Brown A."/>
            <person name="Cahill P."/>
            <person name="Channer S."/>
            <person name="Cheshatsang Y."/>
            <person name="Chuda L."/>
            <person name="Citroen M."/>
            <person name="Collymore A."/>
            <person name="Cooke P."/>
            <person name="Costello M."/>
            <person name="D'Aco K."/>
            <person name="Daza R."/>
            <person name="De Haan G."/>
            <person name="DeGray S."/>
            <person name="DeMaso C."/>
            <person name="Dhargay N."/>
            <person name="Dooley K."/>
            <person name="Dooley E."/>
            <person name="Doricent M."/>
            <person name="Dorje P."/>
            <person name="Dorjee K."/>
            <person name="Dupes A."/>
            <person name="Elong R."/>
            <person name="Falk J."/>
            <person name="Farina A."/>
            <person name="Faro S."/>
            <person name="Ferguson D."/>
            <person name="Fisher S."/>
            <person name="Foley C.D."/>
            <person name="Franke A."/>
            <person name="Friedrich D."/>
            <person name="Gadbois L."/>
            <person name="Gearin G."/>
            <person name="Gearin C.R."/>
            <person name="Giannoukos G."/>
            <person name="Goode T."/>
            <person name="Graham J."/>
            <person name="Grandbois E."/>
            <person name="Grewal S."/>
            <person name="Gyaltsen K."/>
            <person name="Hafez N."/>
            <person name="Hagos B."/>
            <person name="Hall J."/>
            <person name="Henson C."/>
            <person name="Hollinger A."/>
            <person name="Honan T."/>
            <person name="Huard M.D."/>
            <person name="Hughes L."/>
            <person name="Hurhula B."/>
            <person name="Husby M.E."/>
            <person name="Kamat A."/>
            <person name="Kanga B."/>
            <person name="Kashin S."/>
            <person name="Khazanovich D."/>
            <person name="Kisner P."/>
            <person name="Lance K."/>
            <person name="Lara M."/>
            <person name="Lee W."/>
            <person name="Lennon N."/>
            <person name="Letendre F."/>
            <person name="LeVine R."/>
            <person name="Lipovsky A."/>
            <person name="Liu X."/>
            <person name="Liu J."/>
            <person name="Liu S."/>
            <person name="Lokyitsang T."/>
            <person name="Lokyitsang Y."/>
            <person name="Lubonja R."/>
            <person name="Lui A."/>
            <person name="MacDonald P."/>
            <person name="Magnisalis V."/>
            <person name="Maru K."/>
            <person name="Matthews C."/>
            <person name="McCusker W."/>
            <person name="McDonough S."/>
            <person name="Mehta T."/>
            <person name="Meldrim J."/>
            <person name="Meneus L."/>
            <person name="Mihai O."/>
            <person name="Mihalev A."/>
            <person name="Mihova T."/>
            <person name="Mittelman R."/>
            <person name="Mlenga V."/>
            <person name="Montmayeur A."/>
            <person name="Mulrain L."/>
            <person name="Navidi A."/>
            <person name="Naylor J."/>
            <person name="Negash T."/>
            <person name="Nguyen T."/>
            <person name="Nguyen N."/>
            <person name="Nicol R."/>
            <person name="Norbu C."/>
            <person name="Norbu N."/>
            <person name="Novod N."/>
            <person name="O'Neill B."/>
            <person name="Osman S."/>
            <person name="Markiewicz E."/>
            <person name="Oyono O.L."/>
            <person name="Patti C."/>
            <person name="Phunkhang P."/>
            <person name="Pierre F."/>
            <person name="Priest M."/>
            <person name="Raghuraman S."/>
            <person name="Rege F."/>
            <person name="Reyes R."/>
            <person name="Rise C."/>
            <person name="Rogov P."/>
            <person name="Ross K."/>
            <person name="Ryan E."/>
            <person name="Settipalli S."/>
            <person name="Shea T."/>
            <person name="Sherpa N."/>
            <person name="Shi L."/>
            <person name="Shih D."/>
            <person name="Sparrow T."/>
            <person name="Spaulding J."/>
            <person name="Stalker J."/>
            <person name="Stange-Thomann N."/>
            <person name="Stavropoulos S."/>
            <person name="Stone C."/>
            <person name="Strader C."/>
            <person name="Tesfaye S."/>
            <person name="Thomson T."/>
            <person name="Thoulutsang Y."/>
            <person name="Thoulutsang D."/>
            <person name="Topham K."/>
            <person name="Topping I."/>
            <person name="Tsamla T."/>
            <person name="Vassiliev H."/>
            <person name="Vo A."/>
            <person name="Wangchuk T."/>
            <person name="Wangdi T."/>
            <person name="Weiand M."/>
            <person name="Wilkinson J."/>
            <person name="Wilson A."/>
            <person name="Yadav S."/>
            <person name="Young G."/>
            <person name="Yu Q."/>
            <person name="Zembek L."/>
            <person name="Zhong D."/>
            <person name="Zimmer A."/>
            <person name="Zwirko Z."/>
            <person name="Jaffe D.B."/>
            <person name="Alvarez P."/>
            <person name="Brockman W."/>
            <person name="Butler J."/>
            <person name="Chin C."/>
            <person name="Gnerre S."/>
            <person name="Grabherr M."/>
            <person name="Kleber M."/>
            <person name="Mauceli E."/>
            <person name="MacCallum I."/>
        </authorList>
    </citation>
    <scope>NUCLEOTIDE SEQUENCE [LARGE SCALE GENOMIC DNA]</scope>
    <source>
        <strain evidence="2">Tucson 14024-0371.13</strain>
    </source>
</reference>
<gene>
    <name evidence="1" type="primary">Dana\GF27418</name>
    <name evidence="1" type="ORF">GF27418</name>
</gene>
<name>A0A0P9A631_DROAN</name>
<evidence type="ECO:0000313" key="2">
    <source>
        <dbReference type="Proteomes" id="UP000007801"/>
    </source>
</evidence>